<dbReference type="InterPro" id="IPR036265">
    <property type="entry name" value="HIT-like_sf"/>
</dbReference>
<dbReference type="PRINTS" id="PR00332">
    <property type="entry name" value="HISTRIAD"/>
</dbReference>
<dbReference type="PROSITE" id="PS51084">
    <property type="entry name" value="HIT_2"/>
    <property type="match status" value="1"/>
</dbReference>
<dbReference type="InterPro" id="IPR011146">
    <property type="entry name" value="HIT-like"/>
</dbReference>
<feature type="domain" description="HIT" evidence="3">
    <location>
        <begin position="5"/>
        <end position="107"/>
    </location>
</feature>
<proteinExistence type="predicted"/>
<comment type="caution">
    <text evidence="4">The sequence shown here is derived from an EMBL/GenBank/DDBJ whole genome shotgun (WGS) entry which is preliminary data.</text>
</comment>
<gene>
    <name evidence="4" type="ORF">EAS61_31365</name>
</gene>
<dbReference type="Proteomes" id="UP000290174">
    <property type="component" value="Unassembled WGS sequence"/>
</dbReference>
<dbReference type="PANTHER" id="PTHR46648:SF1">
    <property type="entry name" value="ADENOSINE 5'-MONOPHOSPHORAMIDASE HNT1"/>
    <property type="match status" value="1"/>
</dbReference>
<name>A0A4Q0QBV5_9BRAD</name>
<dbReference type="Pfam" id="PF01230">
    <property type="entry name" value="HIT"/>
    <property type="match status" value="1"/>
</dbReference>
<dbReference type="EMBL" id="RKMK01000041">
    <property type="protein sequence ID" value="RXG87422.1"/>
    <property type="molecule type" value="Genomic_DNA"/>
</dbReference>
<organism evidence="4 5">
    <name type="scientific">Bradyrhizobium zhanjiangense</name>
    <dbReference type="NCBI Taxonomy" id="1325107"/>
    <lineage>
        <taxon>Bacteria</taxon>
        <taxon>Pseudomonadati</taxon>
        <taxon>Pseudomonadota</taxon>
        <taxon>Alphaproteobacteria</taxon>
        <taxon>Hyphomicrobiales</taxon>
        <taxon>Nitrobacteraceae</taxon>
        <taxon>Bradyrhizobium</taxon>
    </lineage>
</organism>
<sequence length="122" mass="13917">MIDCPFCKIVSGAIASAKVYEDEEHLAFLDIRPQSPGHTLIIPKKHQRWVWDVPNVGAYFEVVRTVARAMQKAFCEEIHSRIMGEEVPHAHIWLYPAPGRAKGDPRDFERNAKAIRDALEPQ</sequence>
<feature type="active site" description="Tele-AMP-histidine intermediate" evidence="1">
    <location>
        <position position="91"/>
    </location>
</feature>
<dbReference type="Gene3D" id="3.30.428.10">
    <property type="entry name" value="HIT-like"/>
    <property type="match status" value="1"/>
</dbReference>
<reference evidence="4 5" key="1">
    <citation type="submission" date="2018-11" db="EMBL/GenBank/DDBJ databases">
        <title>Bradyrhizobium sp. nov., isolated from effective nodules of peanut in China.</title>
        <authorList>
            <person name="Li Y."/>
        </authorList>
    </citation>
    <scope>NUCLEOTIDE SEQUENCE [LARGE SCALE GENOMIC DNA]</scope>
    <source>
        <strain evidence="4 5">CCBAU 51770</strain>
    </source>
</reference>
<evidence type="ECO:0000256" key="1">
    <source>
        <dbReference type="PIRSR" id="PIRSR601310-1"/>
    </source>
</evidence>
<dbReference type="SUPFAM" id="SSF54197">
    <property type="entry name" value="HIT-like"/>
    <property type="match status" value="1"/>
</dbReference>
<protein>
    <submittedName>
        <fullName evidence="4">HIT domain-containing protein</fullName>
    </submittedName>
</protein>
<dbReference type="GO" id="GO:0003824">
    <property type="term" value="F:catalytic activity"/>
    <property type="evidence" value="ECO:0007669"/>
    <property type="project" value="InterPro"/>
</dbReference>
<dbReference type="GO" id="GO:0009117">
    <property type="term" value="P:nucleotide metabolic process"/>
    <property type="evidence" value="ECO:0007669"/>
    <property type="project" value="TreeGrafter"/>
</dbReference>
<evidence type="ECO:0000313" key="5">
    <source>
        <dbReference type="Proteomes" id="UP000290174"/>
    </source>
</evidence>
<evidence type="ECO:0000256" key="2">
    <source>
        <dbReference type="PROSITE-ProRule" id="PRU00464"/>
    </source>
</evidence>
<dbReference type="InterPro" id="IPR001310">
    <property type="entry name" value="Histidine_triad_HIT"/>
</dbReference>
<dbReference type="PANTHER" id="PTHR46648">
    <property type="entry name" value="HIT FAMILY PROTEIN 1"/>
    <property type="match status" value="1"/>
</dbReference>
<evidence type="ECO:0000313" key="4">
    <source>
        <dbReference type="EMBL" id="RXG87422.1"/>
    </source>
</evidence>
<accession>A0A4Q0QBV5</accession>
<dbReference type="AlphaFoldDB" id="A0A4Q0QBV5"/>
<dbReference type="RefSeq" id="WP_128930289.1">
    <property type="nucleotide sequence ID" value="NZ_CP022221.1"/>
</dbReference>
<evidence type="ECO:0000259" key="3">
    <source>
        <dbReference type="PROSITE" id="PS51084"/>
    </source>
</evidence>
<comment type="caution">
    <text evidence="2">Lacks conserved residue(s) required for the propagation of feature annotation.</text>
</comment>